<keyword evidence="5" id="KW-1185">Reference proteome</keyword>
<dbReference type="GO" id="GO:0016020">
    <property type="term" value="C:membrane"/>
    <property type="evidence" value="ECO:0007669"/>
    <property type="project" value="UniProtKB-SubCell"/>
</dbReference>
<keyword evidence="3" id="KW-0812">Transmembrane</keyword>
<proteinExistence type="predicted"/>
<evidence type="ECO:0008006" key="6">
    <source>
        <dbReference type="Google" id="ProtNLM"/>
    </source>
</evidence>
<sequence>MQVDEASIVLPDASVDEEATPARRWAGWSRARGVLALAVAVPLVAAALLGWRATHLPGSASLANRALTDTAATAQVESQVGSALDQILSYTPDGTGATAQAASQLLTGQASSQYRTLFGQVAPRAQEQRLTLTTTVARIGVESLTAGQARLLVFLDQTAQRQGAAPSTVPAQLAVTAVLRGGRWLISSLDVR</sequence>
<organism evidence="4 5">
    <name type="scientific">Streptacidiphilus fuscans</name>
    <dbReference type="NCBI Taxonomy" id="2789292"/>
    <lineage>
        <taxon>Bacteria</taxon>
        <taxon>Bacillati</taxon>
        <taxon>Actinomycetota</taxon>
        <taxon>Actinomycetes</taxon>
        <taxon>Kitasatosporales</taxon>
        <taxon>Streptomycetaceae</taxon>
        <taxon>Streptacidiphilus</taxon>
    </lineage>
</organism>
<dbReference type="Proteomes" id="UP000657385">
    <property type="component" value="Unassembled WGS sequence"/>
</dbReference>
<evidence type="ECO:0000256" key="1">
    <source>
        <dbReference type="ARBA" id="ARBA00004370"/>
    </source>
</evidence>
<dbReference type="PANTHER" id="PTHR37042:SF4">
    <property type="entry name" value="OUTER MEMBRANE PROTEIN RV1973"/>
    <property type="match status" value="1"/>
</dbReference>
<dbReference type="AlphaFoldDB" id="A0A931B2V1"/>
<keyword evidence="3" id="KW-1133">Transmembrane helix</keyword>
<reference evidence="4" key="1">
    <citation type="submission" date="2020-11" db="EMBL/GenBank/DDBJ databases">
        <title>Isolation and identification of active actinomycetes.</title>
        <authorList>
            <person name="Yu B."/>
        </authorList>
    </citation>
    <scope>NUCLEOTIDE SEQUENCE</scope>
    <source>
        <strain evidence="4">NEAU-YB345</strain>
    </source>
</reference>
<comment type="subcellular location">
    <subcellularLocation>
        <location evidence="1">Membrane</location>
    </subcellularLocation>
</comment>
<dbReference type="EMBL" id="JADPRT010000005">
    <property type="protein sequence ID" value="MBF9069268.1"/>
    <property type="molecule type" value="Genomic_DNA"/>
</dbReference>
<evidence type="ECO:0000256" key="2">
    <source>
        <dbReference type="ARBA" id="ARBA00023136"/>
    </source>
</evidence>
<feature type="transmembrane region" description="Helical" evidence="3">
    <location>
        <begin position="33"/>
        <end position="51"/>
    </location>
</feature>
<dbReference type="RefSeq" id="WP_196194422.1">
    <property type="nucleotide sequence ID" value="NZ_JADPRT010000005.1"/>
</dbReference>
<protein>
    <recommendedName>
        <fullName evidence="6">Mce-associated membrane protein</fullName>
    </recommendedName>
</protein>
<dbReference type="PANTHER" id="PTHR37042">
    <property type="entry name" value="OUTER MEMBRANE PROTEIN RV1973"/>
    <property type="match status" value="1"/>
</dbReference>
<comment type="caution">
    <text evidence="4">The sequence shown here is derived from an EMBL/GenBank/DDBJ whole genome shotgun (WGS) entry which is preliminary data.</text>
</comment>
<gene>
    <name evidence="4" type="ORF">I2501_14675</name>
</gene>
<keyword evidence="2 3" id="KW-0472">Membrane</keyword>
<name>A0A931B2V1_9ACTN</name>
<accession>A0A931B2V1</accession>
<evidence type="ECO:0000313" key="5">
    <source>
        <dbReference type="Proteomes" id="UP000657385"/>
    </source>
</evidence>
<evidence type="ECO:0000256" key="3">
    <source>
        <dbReference type="SAM" id="Phobius"/>
    </source>
</evidence>
<evidence type="ECO:0000313" key="4">
    <source>
        <dbReference type="EMBL" id="MBF9069268.1"/>
    </source>
</evidence>